<gene>
    <name evidence="1" type="ORF">D1610_06545</name>
</gene>
<sequence length="74" mass="8431">MPANFKRDLGLDRDRSWIVTAEVNRFVWPGPDMRPLDGGDPFYGAIPDWLFVQVREAIGGRAERGVMKVTPRTE</sequence>
<dbReference type="OrthoDB" id="7432864at2"/>
<reference evidence="1 2" key="1">
    <citation type="submission" date="2018-08" db="EMBL/GenBank/DDBJ databases">
        <title>The multiple taxonomic identification of Sphingomonas gilva.</title>
        <authorList>
            <person name="Zhu D."/>
            <person name="Zheng S."/>
        </authorList>
    </citation>
    <scope>NUCLEOTIDE SEQUENCE [LARGE SCALE GENOMIC DNA]</scope>
    <source>
        <strain evidence="1 2">ZDH117</strain>
    </source>
</reference>
<keyword evidence="2" id="KW-1185">Reference proteome</keyword>
<dbReference type="RefSeq" id="WP_118863329.1">
    <property type="nucleotide sequence ID" value="NZ_QWLV01000002.1"/>
</dbReference>
<dbReference type="AlphaFoldDB" id="A0A396RP22"/>
<comment type="caution">
    <text evidence="1">The sequence shown here is derived from an EMBL/GenBank/DDBJ whole genome shotgun (WGS) entry which is preliminary data.</text>
</comment>
<evidence type="ECO:0000313" key="1">
    <source>
        <dbReference type="EMBL" id="RHW18139.1"/>
    </source>
</evidence>
<dbReference type="Proteomes" id="UP000266693">
    <property type="component" value="Unassembled WGS sequence"/>
</dbReference>
<protein>
    <submittedName>
        <fullName evidence="1">Uncharacterized protein</fullName>
    </submittedName>
</protein>
<dbReference type="EMBL" id="QWLV01000002">
    <property type="protein sequence ID" value="RHW18139.1"/>
    <property type="molecule type" value="Genomic_DNA"/>
</dbReference>
<evidence type="ECO:0000313" key="2">
    <source>
        <dbReference type="Proteomes" id="UP000266693"/>
    </source>
</evidence>
<organism evidence="1 2">
    <name type="scientific">Sphingomonas gilva</name>
    <dbReference type="NCBI Taxonomy" id="2305907"/>
    <lineage>
        <taxon>Bacteria</taxon>
        <taxon>Pseudomonadati</taxon>
        <taxon>Pseudomonadota</taxon>
        <taxon>Alphaproteobacteria</taxon>
        <taxon>Sphingomonadales</taxon>
        <taxon>Sphingomonadaceae</taxon>
        <taxon>Sphingomonas</taxon>
    </lineage>
</organism>
<accession>A0A396RP22</accession>
<name>A0A396RP22_9SPHN</name>
<proteinExistence type="predicted"/>